<reference evidence="1 2" key="1">
    <citation type="submission" date="2021-05" db="EMBL/GenBank/DDBJ databases">
        <title>The draft genome of Geobacter chapellei DSM 13688.</title>
        <authorList>
            <person name="Xu Z."/>
            <person name="Masuda Y."/>
            <person name="Itoh H."/>
            <person name="Senoo K."/>
        </authorList>
    </citation>
    <scope>NUCLEOTIDE SEQUENCE [LARGE SCALE GENOMIC DNA]</scope>
    <source>
        <strain evidence="1 2">DSM 13688</strain>
    </source>
</reference>
<accession>A0ABS5U6Y4</accession>
<evidence type="ECO:0000313" key="2">
    <source>
        <dbReference type="Proteomes" id="UP000784128"/>
    </source>
</evidence>
<keyword evidence="2" id="KW-1185">Reference proteome</keyword>
<dbReference type="RefSeq" id="WP_214297171.1">
    <property type="nucleotide sequence ID" value="NZ_JAHDYS010000005.1"/>
</dbReference>
<name>A0ABS5U6Y4_9BACT</name>
<organism evidence="1 2">
    <name type="scientific">Pelotalea chapellei</name>
    <dbReference type="NCBI Taxonomy" id="44671"/>
    <lineage>
        <taxon>Bacteria</taxon>
        <taxon>Pseudomonadati</taxon>
        <taxon>Thermodesulfobacteriota</taxon>
        <taxon>Desulfuromonadia</taxon>
        <taxon>Geobacterales</taxon>
        <taxon>Geobacteraceae</taxon>
        <taxon>Pelotalea</taxon>
    </lineage>
</organism>
<evidence type="ECO:0000313" key="1">
    <source>
        <dbReference type="EMBL" id="MBT1071427.1"/>
    </source>
</evidence>
<protein>
    <submittedName>
        <fullName evidence="1">Uncharacterized protein</fullName>
    </submittedName>
</protein>
<proteinExistence type="predicted"/>
<sequence>MLSKLIIVTVVMATLAALPGCIVHPGYYSDDRGYYYESYPLYYGPYIYAPFWFGGHFRGNYGHGHGFHGGRR</sequence>
<gene>
    <name evidence="1" type="ORF">KJB30_06515</name>
</gene>
<dbReference type="EMBL" id="JAHDYS010000005">
    <property type="protein sequence ID" value="MBT1071427.1"/>
    <property type="molecule type" value="Genomic_DNA"/>
</dbReference>
<dbReference type="Proteomes" id="UP000784128">
    <property type="component" value="Unassembled WGS sequence"/>
</dbReference>
<comment type="caution">
    <text evidence="1">The sequence shown here is derived from an EMBL/GenBank/DDBJ whole genome shotgun (WGS) entry which is preliminary data.</text>
</comment>